<dbReference type="PANTHER" id="PTHR43691:SF14">
    <property type="entry name" value="URIDINE PHOSPHORYLASE"/>
    <property type="match status" value="1"/>
</dbReference>
<evidence type="ECO:0000259" key="1">
    <source>
        <dbReference type="Pfam" id="PF01048"/>
    </source>
</evidence>
<dbReference type="InterPro" id="IPR035994">
    <property type="entry name" value="Nucleoside_phosphorylase_sf"/>
</dbReference>
<dbReference type="PANTHER" id="PTHR43691">
    <property type="entry name" value="URIDINE PHOSPHORYLASE"/>
    <property type="match status" value="1"/>
</dbReference>
<name>A0A015I8S1_RHIIW</name>
<dbReference type="GO" id="GO:0005829">
    <property type="term" value="C:cytosol"/>
    <property type="evidence" value="ECO:0007669"/>
    <property type="project" value="TreeGrafter"/>
</dbReference>
<dbReference type="InterPro" id="IPR000845">
    <property type="entry name" value="Nucleoside_phosphorylase_d"/>
</dbReference>
<sequence length="330" mass="36854">MSNLINYSNGEMKTSTFEEKMENANFPMSDKGRVYHVEVKRGEVANRIITVGDHTRAEEFAQYLDKDSPLFRLSSARGFLTITGKYKGVPISIIAIGMGLPMMDFFVREVRSVVDGQLAIIRFGTCGSIGAARTGSIIVQNAAFAITRNYNYFSDTEEIESELTDEKPYNFTKIFHADPQLYKKIELELINSFGEDNVFTGLNATCDSFYSSQGRKDGNFRDYNSNLISTISDVYPEAISLEMEAFMLFHLAKSSTSLPLKDSNNTILKNSIKAASAAMVVADRVTNDFISPVKVHDIQKVAGKAVLNALVDFELIYVHPDDDDCVWNQN</sequence>
<organism evidence="2 3">
    <name type="scientific">Rhizophagus irregularis (strain DAOM 197198w)</name>
    <name type="common">Glomus intraradices</name>
    <dbReference type="NCBI Taxonomy" id="1432141"/>
    <lineage>
        <taxon>Eukaryota</taxon>
        <taxon>Fungi</taxon>
        <taxon>Fungi incertae sedis</taxon>
        <taxon>Mucoromycota</taxon>
        <taxon>Glomeromycotina</taxon>
        <taxon>Glomeromycetes</taxon>
        <taxon>Glomerales</taxon>
        <taxon>Glomeraceae</taxon>
        <taxon>Rhizophagus</taxon>
    </lineage>
</organism>
<accession>A0A015I8S1</accession>
<dbReference type="OMA" id="RNLDYFC"/>
<dbReference type="EMBL" id="JEMT01028839">
    <property type="protein sequence ID" value="EXX53587.1"/>
    <property type="molecule type" value="Genomic_DNA"/>
</dbReference>
<evidence type="ECO:0000313" key="2">
    <source>
        <dbReference type="EMBL" id="EXX53587.1"/>
    </source>
</evidence>
<dbReference type="SMR" id="A0A015I8S1"/>
<gene>
    <name evidence="2" type="ORF">RirG_242510</name>
</gene>
<evidence type="ECO:0000313" key="3">
    <source>
        <dbReference type="Proteomes" id="UP000022910"/>
    </source>
</evidence>
<dbReference type="GO" id="GO:0004850">
    <property type="term" value="F:uridine phosphorylase activity"/>
    <property type="evidence" value="ECO:0007669"/>
    <property type="project" value="TreeGrafter"/>
</dbReference>
<keyword evidence="3" id="KW-1185">Reference proteome</keyword>
<dbReference type="Proteomes" id="UP000022910">
    <property type="component" value="Unassembled WGS sequence"/>
</dbReference>
<dbReference type="SUPFAM" id="SSF53167">
    <property type="entry name" value="Purine and uridine phosphorylases"/>
    <property type="match status" value="1"/>
</dbReference>
<dbReference type="AlphaFoldDB" id="A0A015I8S1"/>
<protein>
    <recommendedName>
        <fullName evidence="1">Nucleoside phosphorylase domain-containing protein</fullName>
    </recommendedName>
</protein>
<dbReference type="HOGENOM" id="CLU_040695_0_0_1"/>
<proteinExistence type="predicted"/>
<dbReference type="CDD" id="cd17769">
    <property type="entry name" value="NP_TgUP-like"/>
    <property type="match status" value="1"/>
</dbReference>
<dbReference type="Pfam" id="PF01048">
    <property type="entry name" value="PNP_UDP_1"/>
    <property type="match status" value="1"/>
</dbReference>
<feature type="domain" description="Nucleoside phosphorylase" evidence="1">
    <location>
        <begin position="47"/>
        <end position="253"/>
    </location>
</feature>
<dbReference type="OrthoDB" id="416752at2759"/>
<dbReference type="Gene3D" id="3.40.50.1580">
    <property type="entry name" value="Nucleoside phosphorylase domain"/>
    <property type="match status" value="1"/>
</dbReference>
<dbReference type="STRING" id="1432141.A0A015I8S1"/>
<comment type="caution">
    <text evidence="2">The sequence shown here is derived from an EMBL/GenBank/DDBJ whole genome shotgun (WGS) entry which is preliminary data.</text>
</comment>
<reference evidence="2 3" key="1">
    <citation type="submission" date="2014-02" db="EMBL/GenBank/DDBJ databases">
        <title>Single nucleus genome sequencing reveals high similarity among nuclei of an endomycorrhizal fungus.</title>
        <authorList>
            <person name="Lin K."/>
            <person name="Geurts R."/>
            <person name="Zhang Z."/>
            <person name="Limpens E."/>
            <person name="Saunders D.G."/>
            <person name="Mu D."/>
            <person name="Pang E."/>
            <person name="Cao H."/>
            <person name="Cha H."/>
            <person name="Lin T."/>
            <person name="Zhou Q."/>
            <person name="Shang Y."/>
            <person name="Li Y."/>
            <person name="Ivanov S."/>
            <person name="Sharma T."/>
            <person name="Velzen R.V."/>
            <person name="Ruijter N.D."/>
            <person name="Aanen D.K."/>
            <person name="Win J."/>
            <person name="Kamoun S."/>
            <person name="Bisseling T."/>
            <person name="Huang S."/>
        </authorList>
    </citation>
    <scope>NUCLEOTIDE SEQUENCE [LARGE SCALE GENOMIC DNA]</scope>
    <source>
        <strain evidence="3">DAOM197198w</strain>
    </source>
</reference>
<dbReference type="GO" id="GO:0006218">
    <property type="term" value="P:uridine catabolic process"/>
    <property type="evidence" value="ECO:0007669"/>
    <property type="project" value="TreeGrafter"/>
</dbReference>